<feature type="transmembrane region" description="Helical" evidence="2">
    <location>
        <begin position="182"/>
        <end position="207"/>
    </location>
</feature>
<evidence type="ECO:0008006" key="5">
    <source>
        <dbReference type="Google" id="ProtNLM"/>
    </source>
</evidence>
<feature type="compositionally biased region" description="Acidic residues" evidence="1">
    <location>
        <begin position="1"/>
        <end position="11"/>
    </location>
</feature>
<dbReference type="EMBL" id="RSDZ01000019">
    <property type="protein sequence ID" value="RXG48894.1"/>
    <property type="molecule type" value="Genomic_DNA"/>
</dbReference>
<accession>A0A444S682</accession>
<dbReference type="GO" id="GO:0003729">
    <property type="term" value="F:mRNA binding"/>
    <property type="evidence" value="ECO:0007669"/>
    <property type="project" value="InterPro"/>
</dbReference>
<dbReference type="GO" id="GO:0000340">
    <property type="term" value="F:RNA 7-methylguanosine cap binding"/>
    <property type="evidence" value="ECO:0007669"/>
    <property type="project" value="InterPro"/>
</dbReference>
<dbReference type="PANTHER" id="PTHR16291:SF0">
    <property type="entry name" value="NUCLEAR CAP-BINDING PROTEIN SUBUNIT 3"/>
    <property type="match status" value="1"/>
</dbReference>
<dbReference type="InterPro" id="IPR012677">
    <property type="entry name" value="Nucleotide-bd_a/b_plait_sf"/>
</dbReference>
<dbReference type="AlphaFoldDB" id="A0A444S682"/>
<gene>
    <name evidence="3" type="ORF">VDGE_04564</name>
</gene>
<comment type="caution">
    <text evidence="3">The sequence shown here is derived from an EMBL/GenBank/DDBJ whole genome shotgun (WGS) entry which is preliminary data.</text>
</comment>
<reference evidence="3 4" key="1">
    <citation type="submission" date="2018-12" db="EMBL/GenBank/DDBJ databases">
        <title>Genome of Verticillium dahliae isolate Getta Getta.</title>
        <authorList>
            <person name="Gardiner D.M."/>
        </authorList>
    </citation>
    <scope>NUCLEOTIDE SEQUENCE [LARGE SCALE GENOMIC DNA]</scope>
    <source>
        <strain evidence="3 4">Getta Getta</strain>
    </source>
</reference>
<protein>
    <recommendedName>
        <fullName evidence="5">RRM domain-containing protein</fullName>
    </recommendedName>
</protein>
<proteinExistence type="predicted"/>
<feature type="region of interest" description="Disordered" evidence="1">
    <location>
        <begin position="1"/>
        <end position="20"/>
    </location>
</feature>
<keyword evidence="2" id="KW-0812">Transmembrane</keyword>
<dbReference type="Gene3D" id="3.30.70.330">
    <property type="match status" value="1"/>
</dbReference>
<dbReference type="GO" id="GO:0005634">
    <property type="term" value="C:nucleus"/>
    <property type="evidence" value="ECO:0007669"/>
    <property type="project" value="TreeGrafter"/>
</dbReference>
<organism evidence="3 4">
    <name type="scientific">Verticillium dahliae</name>
    <name type="common">Verticillium wilt</name>
    <dbReference type="NCBI Taxonomy" id="27337"/>
    <lineage>
        <taxon>Eukaryota</taxon>
        <taxon>Fungi</taxon>
        <taxon>Dikarya</taxon>
        <taxon>Ascomycota</taxon>
        <taxon>Pezizomycotina</taxon>
        <taxon>Sordariomycetes</taxon>
        <taxon>Hypocreomycetidae</taxon>
        <taxon>Glomerellales</taxon>
        <taxon>Plectosphaerellaceae</taxon>
        <taxon>Verticillium</taxon>
    </lineage>
</organism>
<evidence type="ECO:0000256" key="2">
    <source>
        <dbReference type="SAM" id="Phobius"/>
    </source>
</evidence>
<keyword evidence="2" id="KW-0472">Membrane</keyword>
<evidence type="ECO:0000256" key="1">
    <source>
        <dbReference type="SAM" id="MobiDB-lite"/>
    </source>
</evidence>
<dbReference type="Pfam" id="PF10309">
    <property type="entry name" value="NCBP3"/>
    <property type="match status" value="1"/>
</dbReference>
<evidence type="ECO:0000313" key="3">
    <source>
        <dbReference type="EMBL" id="RXG48894.1"/>
    </source>
</evidence>
<sequence length="239" mass="26433">MDFDMVMEDVAESPTRTEAATDDQMVAPAWDAAHDEPFADSESTTIVPNKVHIRGLDTLSTEDVKAFVEDHFGRVNKVEWIDDESANLVFQSEDAAQDALRALSAQSEAAAQASAGETVPAKDIPSKPEVNLQIRIALQSDKKAPGAATRSRYYLFHPDQDPEERRRREGRRRYRSSISLDLFPAIVAAAIAVSLLLRMILCPLSMLKQALMSNMAMSVALMKQDFQGSLSDSHHIAQF</sequence>
<dbReference type="Proteomes" id="UP000288725">
    <property type="component" value="Chromosome 3"/>
</dbReference>
<dbReference type="CDD" id="cd00590">
    <property type="entry name" value="RRM_SF"/>
    <property type="match status" value="1"/>
</dbReference>
<name>A0A444S682_VERDA</name>
<dbReference type="InterPro" id="IPR019416">
    <property type="entry name" value="NCBP3"/>
</dbReference>
<evidence type="ECO:0000313" key="4">
    <source>
        <dbReference type="Proteomes" id="UP000288725"/>
    </source>
</evidence>
<dbReference type="PANTHER" id="PTHR16291">
    <property type="entry name" value="NUCLEAR CAP-BINDING PROTEIN SUBUNIT 3"/>
    <property type="match status" value="1"/>
</dbReference>
<keyword evidence="2" id="KW-1133">Transmembrane helix</keyword>